<dbReference type="PANTHER" id="PTHR30457">
    <property type="entry name" value="5'-NUCLEOTIDASE SURE"/>
    <property type="match status" value="1"/>
</dbReference>
<accession>A0A5D2J1R4</accession>
<feature type="region of interest" description="Disordered" evidence="4">
    <location>
        <begin position="24"/>
        <end position="63"/>
    </location>
</feature>
<keyword evidence="2" id="KW-0479">Metal-binding</keyword>
<dbReference type="PANTHER" id="PTHR30457:SF5">
    <property type="entry name" value="OS01G0709400 PROTEIN"/>
    <property type="match status" value="1"/>
</dbReference>
<comment type="similarity">
    <text evidence="1">Belongs to the SurE nucleotidase family.</text>
</comment>
<dbReference type="InterPro" id="IPR036523">
    <property type="entry name" value="SurE-like_sf"/>
</dbReference>
<dbReference type="InterPro" id="IPR002828">
    <property type="entry name" value="SurE-like_Pase/nucleotidase"/>
</dbReference>
<protein>
    <recommendedName>
        <fullName evidence="5">Survival protein SurE-like phosphatase/nucleotidase domain-containing protein</fullName>
    </recommendedName>
</protein>
<dbReference type="AlphaFoldDB" id="A0A5D2J1R4"/>
<name>A0A5D2J1R4_GOSTO</name>
<dbReference type="Pfam" id="PF01975">
    <property type="entry name" value="SurE"/>
    <property type="match status" value="1"/>
</dbReference>
<evidence type="ECO:0000256" key="1">
    <source>
        <dbReference type="ARBA" id="ARBA00011062"/>
    </source>
</evidence>
<evidence type="ECO:0000313" key="7">
    <source>
        <dbReference type="Proteomes" id="UP000322667"/>
    </source>
</evidence>
<evidence type="ECO:0000313" key="6">
    <source>
        <dbReference type="EMBL" id="TYH48452.1"/>
    </source>
</evidence>
<dbReference type="SUPFAM" id="SSF64167">
    <property type="entry name" value="SurE-like"/>
    <property type="match status" value="1"/>
</dbReference>
<dbReference type="EMBL" id="CM017632">
    <property type="protein sequence ID" value="TYH48452.1"/>
    <property type="molecule type" value="Genomic_DNA"/>
</dbReference>
<reference evidence="6 7" key="1">
    <citation type="submission" date="2019-07" db="EMBL/GenBank/DDBJ databases">
        <title>WGS assembly of Gossypium tomentosum.</title>
        <authorList>
            <person name="Chen Z.J."/>
            <person name="Sreedasyam A."/>
            <person name="Ando A."/>
            <person name="Song Q."/>
            <person name="De L."/>
            <person name="Hulse-Kemp A."/>
            <person name="Ding M."/>
            <person name="Ye W."/>
            <person name="Kirkbride R."/>
            <person name="Jenkins J."/>
            <person name="Plott C."/>
            <person name="Lovell J."/>
            <person name="Lin Y.-M."/>
            <person name="Vaughn R."/>
            <person name="Liu B."/>
            <person name="Li W."/>
            <person name="Simpson S."/>
            <person name="Scheffler B."/>
            <person name="Saski C."/>
            <person name="Grover C."/>
            <person name="Hu G."/>
            <person name="Conover J."/>
            <person name="Carlson J."/>
            <person name="Shu S."/>
            <person name="Boston L."/>
            <person name="Williams M."/>
            <person name="Peterson D."/>
            <person name="Mcgee K."/>
            <person name="Jones D."/>
            <person name="Wendel J."/>
            <person name="Stelly D."/>
            <person name="Grimwood J."/>
            <person name="Schmutz J."/>
        </authorList>
    </citation>
    <scope>NUCLEOTIDE SEQUENCE [LARGE SCALE GENOMIC DNA]</scope>
    <source>
        <strain evidence="6">7179.01</strain>
    </source>
</reference>
<organism evidence="6 7">
    <name type="scientific">Gossypium tomentosum</name>
    <name type="common">Hawaiian cotton</name>
    <name type="synonym">Gossypium sandvicense</name>
    <dbReference type="NCBI Taxonomy" id="34277"/>
    <lineage>
        <taxon>Eukaryota</taxon>
        <taxon>Viridiplantae</taxon>
        <taxon>Streptophyta</taxon>
        <taxon>Embryophyta</taxon>
        <taxon>Tracheophyta</taxon>
        <taxon>Spermatophyta</taxon>
        <taxon>Magnoliopsida</taxon>
        <taxon>eudicotyledons</taxon>
        <taxon>Gunneridae</taxon>
        <taxon>Pentapetalae</taxon>
        <taxon>rosids</taxon>
        <taxon>malvids</taxon>
        <taxon>Malvales</taxon>
        <taxon>Malvaceae</taxon>
        <taxon>Malvoideae</taxon>
        <taxon>Gossypium</taxon>
    </lineage>
</organism>
<proteinExistence type="inferred from homology"/>
<sequence>MTTTKKNMLPPGLVNNLQEVLLSRKGGNSNTNNDEQQQKPDAVTDSTETSTSASDENDNSKPVVLVTNGEGIYSLGLVYLVQALVRSGLYNVHVCAPQSDKSVSSHSVTVRETITVTPAEIDGATAYEVSGTPVDCVSLALSGALFSWSKPLLVISGINRGSSCGHHMFYSGVVGGAREALVSGVPSLSISLNWKREESQESDFKDAVAVCLPLITAAIRDIEKGVFPKSCFLSIEIPTSPSANKGFKLTKQSMWRSAPNWLAVSANRHPSSAAHFMSNQQSLGLQLAQLSRDASAAGAARRVSAQRQNVEVESVGAVKSDTNKVKKYFRLEFINKEQEEAEEDLDFKALDNGFVAVTPFSLCPQIEVDIQTAASDWISGALQVEQ</sequence>
<dbReference type="Proteomes" id="UP000322667">
    <property type="component" value="Chromosome D10"/>
</dbReference>
<keyword evidence="7" id="KW-1185">Reference proteome</keyword>
<feature type="compositionally biased region" description="Low complexity" evidence="4">
    <location>
        <begin position="41"/>
        <end position="54"/>
    </location>
</feature>
<feature type="domain" description="Survival protein SurE-like phosphatase/nucleotidase" evidence="5">
    <location>
        <begin position="64"/>
        <end position="256"/>
    </location>
</feature>
<gene>
    <name evidence="6" type="ORF">ES332_D10G067500v1</name>
</gene>
<keyword evidence="3" id="KW-0378">Hydrolase</keyword>
<feature type="compositionally biased region" description="Polar residues" evidence="4">
    <location>
        <begin position="26"/>
        <end position="35"/>
    </location>
</feature>
<dbReference type="GO" id="GO:0008252">
    <property type="term" value="F:nucleotidase activity"/>
    <property type="evidence" value="ECO:0007669"/>
    <property type="project" value="InterPro"/>
</dbReference>
<dbReference type="Gene3D" id="3.40.1210.10">
    <property type="entry name" value="Survival protein SurE-like phosphatase/nucleotidase"/>
    <property type="match status" value="1"/>
</dbReference>
<evidence type="ECO:0000256" key="3">
    <source>
        <dbReference type="ARBA" id="ARBA00022801"/>
    </source>
</evidence>
<dbReference type="GO" id="GO:0046872">
    <property type="term" value="F:metal ion binding"/>
    <property type="evidence" value="ECO:0007669"/>
    <property type="project" value="UniProtKB-KW"/>
</dbReference>
<evidence type="ECO:0000256" key="4">
    <source>
        <dbReference type="SAM" id="MobiDB-lite"/>
    </source>
</evidence>
<evidence type="ECO:0000256" key="2">
    <source>
        <dbReference type="ARBA" id="ARBA00022723"/>
    </source>
</evidence>
<dbReference type="InterPro" id="IPR030048">
    <property type="entry name" value="SurE"/>
</dbReference>
<evidence type="ECO:0000259" key="5">
    <source>
        <dbReference type="Pfam" id="PF01975"/>
    </source>
</evidence>